<evidence type="ECO:0000256" key="8">
    <source>
        <dbReference type="ARBA" id="ARBA00022982"/>
    </source>
</evidence>
<proteinExistence type="inferred from homology"/>
<keyword evidence="9 13" id="KW-1133">Transmembrane helix</keyword>
<dbReference type="InterPro" id="IPR011577">
    <property type="entry name" value="Cyt_b561_bac/Ni-Hgenase"/>
</dbReference>
<evidence type="ECO:0000256" key="9">
    <source>
        <dbReference type="ARBA" id="ARBA00022989"/>
    </source>
</evidence>
<feature type="domain" description="Cytochrome b561 bacterial/Ni-hydrogenase" evidence="14">
    <location>
        <begin position="8"/>
        <end position="175"/>
    </location>
</feature>
<dbReference type="PANTHER" id="PTHR30529">
    <property type="entry name" value="CYTOCHROME B561"/>
    <property type="match status" value="1"/>
</dbReference>
<evidence type="ECO:0000256" key="12">
    <source>
        <dbReference type="ARBA" id="ARBA00037975"/>
    </source>
</evidence>
<dbReference type="GO" id="GO:0005886">
    <property type="term" value="C:plasma membrane"/>
    <property type="evidence" value="ECO:0007669"/>
    <property type="project" value="UniProtKB-SubCell"/>
</dbReference>
<evidence type="ECO:0000256" key="4">
    <source>
        <dbReference type="ARBA" id="ARBA00022475"/>
    </source>
</evidence>
<feature type="transmembrane region" description="Helical" evidence="13">
    <location>
        <begin position="12"/>
        <end position="33"/>
    </location>
</feature>
<dbReference type="InterPro" id="IPR052168">
    <property type="entry name" value="Cytochrome_b561_oxidase"/>
</dbReference>
<evidence type="ECO:0000256" key="2">
    <source>
        <dbReference type="ARBA" id="ARBA00004651"/>
    </source>
</evidence>
<comment type="similarity">
    <text evidence="12">Belongs to the cytochrome b561 family.</text>
</comment>
<keyword evidence="5" id="KW-0349">Heme</keyword>
<keyword evidence="15" id="KW-0614">Plasmid</keyword>
<keyword evidence="3" id="KW-0813">Transport</keyword>
<evidence type="ECO:0000256" key="11">
    <source>
        <dbReference type="ARBA" id="ARBA00023136"/>
    </source>
</evidence>
<evidence type="ECO:0000256" key="6">
    <source>
        <dbReference type="ARBA" id="ARBA00022692"/>
    </source>
</evidence>
<dbReference type="AlphaFoldDB" id="A0AB39HKJ7"/>
<keyword evidence="6 13" id="KW-0812">Transmembrane</keyword>
<feature type="transmembrane region" description="Helical" evidence="13">
    <location>
        <begin position="92"/>
        <end position="110"/>
    </location>
</feature>
<evidence type="ECO:0000256" key="13">
    <source>
        <dbReference type="SAM" id="Phobius"/>
    </source>
</evidence>
<keyword evidence="10" id="KW-0408">Iron</keyword>
<comment type="cofactor">
    <cofactor evidence="1">
        <name>heme b</name>
        <dbReference type="ChEBI" id="CHEBI:60344"/>
    </cofactor>
</comment>
<accession>A0AB39HKJ7</accession>
<dbReference type="InterPro" id="IPR016174">
    <property type="entry name" value="Di-haem_cyt_TM"/>
</dbReference>
<dbReference type="GO" id="GO:0009055">
    <property type="term" value="F:electron transfer activity"/>
    <property type="evidence" value="ECO:0007669"/>
    <property type="project" value="InterPro"/>
</dbReference>
<gene>
    <name evidence="15" type="ORF">AB0763_16360</name>
</gene>
<dbReference type="GO" id="GO:0046872">
    <property type="term" value="F:metal ion binding"/>
    <property type="evidence" value="ECO:0007669"/>
    <property type="project" value="UniProtKB-KW"/>
</dbReference>
<sequence>MDETVSTYPKLIRIVHWVSALVVIAMFAVGLWMVDLTYYSAWYQTAPNWHRSIGILLALLTLVRMGAKVAMRSPTIQGTALERRLAHSAHGILYLLLLTMFVSGYLISTADGRPIAVFNWFEVPSTGQWFEHQADIAGNVHYYAAWCLIVLAGFHALAALKHHFYDHDDTLKKMTGVSK</sequence>
<dbReference type="SUPFAM" id="SSF81342">
    <property type="entry name" value="Transmembrane di-heme cytochromes"/>
    <property type="match status" value="1"/>
</dbReference>
<dbReference type="PANTHER" id="PTHR30529:SF1">
    <property type="entry name" value="CYTOCHROME B561 HOMOLOG 2"/>
    <property type="match status" value="1"/>
</dbReference>
<feature type="transmembrane region" description="Helical" evidence="13">
    <location>
        <begin position="140"/>
        <end position="160"/>
    </location>
</feature>
<feature type="transmembrane region" description="Helical" evidence="13">
    <location>
        <begin position="53"/>
        <end position="71"/>
    </location>
</feature>
<evidence type="ECO:0000313" key="15">
    <source>
        <dbReference type="EMBL" id="XDK26611.1"/>
    </source>
</evidence>
<evidence type="ECO:0000256" key="3">
    <source>
        <dbReference type="ARBA" id="ARBA00022448"/>
    </source>
</evidence>
<dbReference type="Gene3D" id="1.20.950.20">
    <property type="entry name" value="Transmembrane di-heme cytochromes, Chain C"/>
    <property type="match status" value="2"/>
</dbReference>
<reference evidence="15" key="1">
    <citation type="submission" date="2024-07" db="EMBL/GenBank/DDBJ databases">
        <title>Genome Analysis of a Potential Novel Vibrio Species Secreting pH- and Thermo-stable Alginate Lyase and its Application in Producing Alginate Oligosaccharides.</title>
        <authorList>
            <person name="Huang H."/>
            <person name="Bao K."/>
        </authorList>
    </citation>
    <scope>NUCLEOTIDE SEQUENCE</scope>
    <source>
        <strain evidence="15">HB236076</strain>
        <plasmid evidence="15">p-HB236076</plasmid>
    </source>
</reference>
<protein>
    <submittedName>
        <fullName evidence="15">Cytochrome b</fullName>
    </submittedName>
</protein>
<name>A0AB39HKJ7_9VIBR</name>
<keyword evidence="8" id="KW-0249">Electron transport</keyword>
<keyword evidence="7" id="KW-0479">Metal-binding</keyword>
<keyword evidence="11 13" id="KW-0472">Membrane</keyword>
<keyword evidence="4" id="KW-1003">Cell membrane</keyword>
<geneLocation type="plasmid" evidence="15">
    <name>p-HB236076</name>
</geneLocation>
<comment type="subcellular location">
    <subcellularLocation>
        <location evidence="2">Cell membrane</location>
        <topology evidence="2">Multi-pass membrane protein</topology>
    </subcellularLocation>
</comment>
<evidence type="ECO:0000259" key="14">
    <source>
        <dbReference type="Pfam" id="PF01292"/>
    </source>
</evidence>
<dbReference type="Pfam" id="PF01292">
    <property type="entry name" value="Ni_hydr_CYTB"/>
    <property type="match status" value="1"/>
</dbReference>
<dbReference type="GO" id="GO:0022904">
    <property type="term" value="P:respiratory electron transport chain"/>
    <property type="evidence" value="ECO:0007669"/>
    <property type="project" value="InterPro"/>
</dbReference>
<dbReference type="RefSeq" id="WP_306099517.1">
    <property type="nucleotide sequence ID" value="NZ_CP162602.1"/>
</dbReference>
<evidence type="ECO:0000256" key="10">
    <source>
        <dbReference type="ARBA" id="ARBA00023004"/>
    </source>
</evidence>
<dbReference type="GO" id="GO:0020037">
    <property type="term" value="F:heme binding"/>
    <property type="evidence" value="ECO:0007669"/>
    <property type="project" value="TreeGrafter"/>
</dbReference>
<evidence type="ECO:0000256" key="1">
    <source>
        <dbReference type="ARBA" id="ARBA00001970"/>
    </source>
</evidence>
<organism evidence="15">
    <name type="scientific">Vibrio sp. HB236076</name>
    <dbReference type="NCBI Taxonomy" id="3232307"/>
    <lineage>
        <taxon>Bacteria</taxon>
        <taxon>Pseudomonadati</taxon>
        <taxon>Pseudomonadota</taxon>
        <taxon>Gammaproteobacteria</taxon>
        <taxon>Vibrionales</taxon>
        <taxon>Vibrionaceae</taxon>
        <taxon>Vibrio</taxon>
    </lineage>
</organism>
<evidence type="ECO:0000256" key="5">
    <source>
        <dbReference type="ARBA" id="ARBA00022617"/>
    </source>
</evidence>
<dbReference type="EMBL" id="CP162602">
    <property type="protein sequence ID" value="XDK26611.1"/>
    <property type="molecule type" value="Genomic_DNA"/>
</dbReference>
<evidence type="ECO:0000256" key="7">
    <source>
        <dbReference type="ARBA" id="ARBA00022723"/>
    </source>
</evidence>
<dbReference type="KEGG" id="vih:AB0763_16360"/>